<name>A0A7C5QDU8_CALS0</name>
<dbReference type="InterPro" id="IPR052552">
    <property type="entry name" value="YeaO-like"/>
</dbReference>
<gene>
    <name evidence="1" type="ORF">ENM11_06835</name>
</gene>
<dbReference type="Pfam" id="PF22752">
    <property type="entry name" value="DUF488-N3i"/>
    <property type="match status" value="1"/>
</dbReference>
<comment type="caution">
    <text evidence="1">The sequence shown here is derived from an EMBL/GenBank/DDBJ whole genome shotgun (WGS) entry which is preliminary data.</text>
</comment>
<evidence type="ECO:0000313" key="1">
    <source>
        <dbReference type="EMBL" id="HHK68848.1"/>
    </source>
</evidence>
<reference evidence="1" key="1">
    <citation type="journal article" date="2020" name="mSystems">
        <title>Genome- and Community-Level Interaction Insights into Carbon Utilization and Element Cycling Functions of Hydrothermarchaeota in Hydrothermal Sediment.</title>
        <authorList>
            <person name="Zhou Z."/>
            <person name="Liu Y."/>
            <person name="Xu W."/>
            <person name="Pan J."/>
            <person name="Luo Z.H."/>
            <person name="Li M."/>
        </authorList>
    </citation>
    <scope>NUCLEOTIDE SEQUENCE [LARGE SCALE GENOMIC DNA]</scope>
    <source>
        <strain evidence="1">SpSt-1056</strain>
    </source>
</reference>
<dbReference type="AlphaFoldDB" id="A0A7C5QDU8"/>
<organism evidence="1">
    <name type="scientific">Caldiarchaeum subterraneum</name>
    <dbReference type="NCBI Taxonomy" id="311458"/>
    <lineage>
        <taxon>Archaea</taxon>
        <taxon>Nitrososphaerota</taxon>
        <taxon>Candidatus Caldarchaeales</taxon>
        <taxon>Candidatus Caldarchaeaceae</taxon>
        <taxon>Candidatus Caldarchaeum</taxon>
    </lineage>
</organism>
<dbReference type="PANTHER" id="PTHR36849">
    <property type="entry name" value="CYTOPLASMIC PROTEIN-RELATED"/>
    <property type="match status" value="1"/>
</dbReference>
<sequence>MIKVKRVYESFSSDDGFRVLVDKLWPRGISKDEVLIDLWLKEVAPSDSLRRWFGHRPERWRLFKDRYFRELDGKKQLIETILEKEKTHGTVTLLFAARDVEHNNAVALREYVLRYSRRGTAGS</sequence>
<accession>A0A7C5QDU8</accession>
<dbReference type="EMBL" id="DRWN01000057">
    <property type="protein sequence ID" value="HHK68848.1"/>
    <property type="molecule type" value="Genomic_DNA"/>
</dbReference>
<dbReference type="PANTHER" id="PTHR36849:SF1">
    <property type="entry name" value="CYTOPLASMIC PROTEIN"/>
    <property type="match status" value="1"/>
</dbReference>
<proteinExistence type="predicted"/>
<protein>
    <submittedName>
        <fullName evidence="1">DUF488 family protein</fullName>
    </submittedName>
</protein>